<dbReference type="SUPFAM" id="SSF56672">
    <property type="entry name" value="DNA/RNA polymerases"/>
    <property type="match status" value="1"/>
</dbReference>
<gene>
    <name evidence="8" type="ORF">PoB_006773200</name>
</gene>
<dbReference type="Proteomes" id="UP000735302">
    <property type="component" value="Unassembled WGS sequence"/>
</dbReference>
<dbReference type="InterPro" id="IPR043502">
    <property type="entry name" value="DNA/RNA_pol_sf"/>
</dbReference>
<evidence type="ECO:0000256" key="1">
    <source>
        <dbReference type="ARBA" id="ARBA00022679"/>
    </source>
</evidence>
<dbReference type="PANTHER" id="PTHR37984:SF5">
    <property type="entry name" value="PROTEIN NYNRIN-LIKE"/>
    <property type="match status" value="1"/>
</dbReference>
<keyword evidence="5" id="KW-0378">Hydrolase</keyword>
<evidence type="ECO:0000259" key="7">
    <source>
        <dbReference type="Pfam" id="PF17917"/>
    </source>
</evidence>
<accession>A0AAV4DB16</accession>
<evidence type="ECO:0000313" key="9">
    <source>
        <dbReference type="Proteomes" id="UP000735302"/>
    </source>
</evidence>
<dbReference type="GO" id="GO:0003964">
    <property type="term" value="F:RNA-directed DNA polymerase activity"/>
    <property type="evidence" value="ECO:0007669"/>
    <property type="project" value="UniProtKB-KW"/>
</dbReference>
<evidence type="ECO:0000256" key="4">
    <source>
        <dbReference type="ARBA" id="ARBA00022759"/>
    </source>
</evidence>
<evidence type="ECO:0000256" key="5">
    <source>
        <dbReference type="ARBA" id="ARBA00022801"/>
    </source>
</evidence>
<dbReference type="EMBL" id="BLXT01007673">
    <property type="protein sequence ID" value="GFO41227.1"/>
    <property type="molecule type" value="Genomic_DNA"/>
</dbReference>
<keyword evidence="6" id="KW-0695">RNA-directed DNA polymerase</keyword>
<sequence length="252" mass="27874">MPWSQLDQRNNPILLCKQASLGRGNYAGPSLTDCPITLTCDASDVAIGAVLKQYAHGSWEPLAFFSRQLRKPEIKYSTFDRELLCVHLATRHFRYMIKGRQFTVYTDHKPLVQAMAKAMELQSACQQGRLSAISEFSTDIRKKNVVADCLSRAVTDTNAVSLGIDYTATAAVQTSSTDLQAYNTALTNLQITSTKLNDQGPELLCHISTGRAHPIVPPDFRRSVFEAVHNLSHPGIKATVKLVSEKFILHLG</sequence>
<keyword evidence="1" id="KW-0808">Transferase</keyword>
<dbReference type="AlphaFoldDB" id="A0AAV4DB16"/>
<feature type="domain" description="Reverse transcriptase RNase H-like" evidence="7">
    <location>
        <begin position="35"/>
        <end position="119"/>
    </location>
</feature>
<dbReference type="PANTHER" id="PTHR37984">
    <property type="entry name" value="PROTEIN CBG26694"/>
    <property type="match status" value="1"/>
</dbReference>
<dbReference type="Pfam" id="PF17917">
    <property type="entry name" value="RT_RNaseH"/>
    <property type="match status" value="1"/>
</dbReference>
<name>A0AAV4DB16_9GAST</name>
<proteinExistence type="predicted"/>
<dbReference type="GO" id="GO:0004519">
    <property type="term" value="F:endonuclease activity"/>
    <property type="evidence" value="ECO:0007669"/>
    <property type="project" value="UniProtKB-KW"/>
</dbReference>
<evidence type="ECO:0000313" key="8">
    <source>
        <dbReference type="EMBL" id="GFO41227.1"/>
    </source>
</evidence>
<keyword evidence="9" id="KW-1185">Reference proteome</keyword>
<keyword evidence="3" id="KW-0540">Nuclease</keyword>
<organism evidence="8 9">
    <name type="scientific">Plakobranchus ocellatus</name>
    <dbReference type="NCBI Taxonomy" id="259542"/>
    <lineage>
        <taxon>Eukaryota</taxon>
        <taxon>Metazoa</taxon>
        <taxon>Spiralia</taxon>
        <taxon>Lophotrochozoa</taxon>
        <taxon>Mollusca</taxon>
        <taxon>Gastropoda</taxon>
        <taxon>Heterobranchia</taxon>
        <taxon>Euthyneura</taxon>
        <taxon>Panpulmonata</taxon>
        <taxon>Sacoglossa</taxon>
        <taxon>Placobranchoidea</taxon>
        <taxon>Plakobranchidae</taxon>
        <taxon>Plakobranchus</taxon>
    </lineage>
</organism>
<dbReference type="FunFam" id="3.10.20.370:FF:000001">
    <property type="entry name" value="Retrovirus-related Pol polyprotein from transposon 17.6-like protein"/>
    <property type="match status" value="1"/>
</dbReference>
<dbReference type="InterPro" id="IPR050951">
    <property type="entry name" value="Retrovirus_Pol_polyprotein"/>
</dbReference>
<comment type="caution">
    <text evidence="8">The sequence shown here is derived from an EMBL/GenBank/DDBJ whole genome shotgun (WGS) entry which is preliminary data.</text>
</comment>
<keyword evidence="2" id="KW-0548">Nucleotidyltransferase</keyword>
<protein>
    <submittedName>
        <fullName evidence="8">Pol polyprotein</fullName>
    </submittedName>
</protein>
<dbReference type="GO" id="GO:0016787">
    <property type="term" value="F:hydrolase activity"/>
    <property type="evidence" value="ECO:0007669"/>
    <property type="project" value="UniProtKB-KW"/>
</dbReference>
<dbReference type="CDD" id="cd09274">
    <property type="entry name" value="RNase_HI_RT_Ty3"/>
    <property type="match status" value="1"/>
</dbReference>
<evidence type="ECO:0000256" key="3">
    <source>
        <dbReference type="ARBA" id="ARBA00022722"/>
    </source>
</evidence>
<dbReference type="Gene3D" id="3.10.20.370">
    <property type="match status" value="1"/>
</dbReference>
<evidence type="ECO:0000256" key="2">
    <source>
        <dbReference type="ARBA" id="ARBA00022695"/>
    </source>
</evidence>
<reference evidence="8 9" key="1">
    <citation type="journal article" date="2021" name="Elife">
        <title>Chloroplast acquisition without the gene transfer in kleptoplastic sea slugs, Plakobranchus ocellatus.</title>
        <authorList>
            <person name="Maeda T."/>
            <person name="Takahashi S."/>
            <person name="Yoshida T."/>
            <person name="Shimamura S."/>
            <person name="Takaki Y."/>
            <person name="Nagai Y."/>
            <person name="Toyoda A."/>
            <person name="Suzuki Y."/>
            <person name="Arimoto A."/>
            <person name="Ishii H."/>
            <person name="Satoh N."/>
            <person name="Nishiyama T."/>
            <person name="Hasebe M."/>
            <person name="Maruyama T."/>
            <person name="Minagawa J."/>
            <person name="Obokata J."/>
            <person name="Shigenobu S."/>
        </authorList>
    </citation>
    <scope>NUCLEOTIDE SEQUENCE [LARGE SCALE GENOMIC DNA]</scope>
</reference>
<evidence type="ECO:0000256" key="6">
    <source>
        <dbReference type="ARBA" id="ARBA00022918"/>
    </source>
</evidence>
<keyword evidence="4" id="KW-0255">Endonuclease</keyword>
<dbReference type="InterPro" id="IPR041373">
    <property type="entry name" value="RT_RNaseH"/>
</dbReference>